<dbReference type="AlphaFoldDB" id="A0A286U2P5"/>
<reference evidence="2" key="1">
    <citation type="journal article" date="2017" name="Environ. Microbiol. Rep.">
        <title>Genetic Diversity of Marine Anaerobic Ammonium-Oxidizing Bacteria as Revealed by Genomic and Proteomic Analyses of 'Candidatus Scalindua japonica'.</title>
        <authorList>
            <person name="Oshiki M."/>
            <person name="Mizuto K."/>
            <person name="Kimura Z."/>
            <person name="Kindaichi T."/>
            <person name="Satoh H."/>
            <person name="Okabe S."/>
        </authorList>
    </citation>
    <scope>NUCLEOTIDE SEQUENCE [LARGE SCALE GENOMIC DNA]</scope>
    <source>
        <strain evidence="2">husup-a2</strain>
    </source>
</reference>
<dbReference type="Proteomes" id="UP000218542">
    <property type="component" value="Unassembled WGS sequence"/>
</dbReference>
<name>A0A286U2P5_9BACT</name>
<evidence type="ECO:0000313" key="2">
    <source>
        <dbReference type="Proteomes" id="UP000218542"/>
    </source>
</evidence>
<organism evidence="1 2">
    <name type="scientific">Candidatus Scalindua japonica</name>
    <dbReference type="NCBI Taxonomy" id="1284222"/>
    <lineage>
        <taxon>Bacteria</taxon>
        <taxon>Pseudomonadati</taxon>
        <taxon>Planctomycetota</taxon>
        <taxon>Candidatus Brocadiia</taxon>
        <taxon>Candidatus Brocadiales</taxon>
        <taxon>Candidatus Scalinduaceae</taxon>
        <taxon>Candidatus Scalindua</taxon>
    </lineage>
</organism>
<protein>
    <submittedName>
        <fullName evidence="1">Protoheme ferro-lyase</fullName>
    </submittedName>
</protein>
<keyword evidence="1" id="KW-0456">Lyase</keyword>
<keyword evidence="2" id="KW-1185">Reference proteome</keyword>
<dbReference type="EMBL" id="BAOS01000031">
    <property type="protein sequence ID" value="GAX62397.1"/>
    <property type="molecule type" value="Genomic_DNA"/>
</dbReference>
<evidence type="ECO:0000313" key="1">
    <source>
        <dbReference type="EMBL" id="GAX62397.1"/>
    </source>
</evidence>
<dbReference type="GO" id="GO:0016829">
    <property type="term" value="F:lyase activity"/>
    <property type="evidence" value="ECO:0007669"/>
    <property type="project" value="UniProtKB-KW"/>
</dbReference>
<dbReference type="RefSeq" id="WP_096895791.1">
    <property type="nucleotide sequence ID" value="NZ_BAOS01000031.1"/>
</dbReference>
<comment type="caution">
    <text evidence="1">The sequence shown here is derived from an EMBL/GenBank/DDBJ whole genome shotgun (WGS) entry which is preliminary data.</text>
</comment>
<gene>
    <name evidence="1" type="ORF">SCALIN_C31_0032</name>
</gene>
<sequence>MIIKMVSIISAVLLVGLFITLKAFASELKEPDPSFKLAATLSPIDGGQLYVGDIDRKKKTFRLHLRHIGKDSNWVYYYENASAFVNEDGYVELDNAQASIVYPQYTFSIIGNTFRKATVRILFNPRDDGKGFFKEAGQVIYQQCATNTFEAKNWKCTGWEYLGTLPGF</sequence>
<accession>A0A286U2P5</accession>
<proteinExistence type="predicted"/>
<dbReference type="OrthoDB" id="9824519at2"/>